<reference evidence="10" key="1">
    <citation type="journal article" date="2019" name="Microbiol. Immunol.">
        <title>Molecular and phenotypic characterization of Leptospira johnsonii sp. nov., Leptospira ellinghausenii sp. nov. and Leptospira ryugenii sp. nov. isolated from soil and water in Japan.</title>
        <authorList>
            <person name="Masuzawa T."/>
            <person name="Saito M."/>
            <person name="Nakao R."/>
            <person name="Nikaido Y."/>
            <person name="Matsumoto M."/>
            <person name="Ogawa M."/>
            <person name="Yokoyama M."/>
            <person name="Hidaka Y."/>
            <person name="Tomita J."/>
            <person name="Sakakibara K."/>
            <person name="Suzuki K."/>
            <person name="Yasuda S."/>
            <person name="Sato H."/>
            <person name="Yamaguchi M."/>
            <person name="Yoshida S.I."/>
            <person name="Koizumi N."/>
            <person name="Kawamura Y."/>
        </authorList>
    </citation>
    <scope>NUCLEOTIDE SEQUENCE [LARGE SCALE GENOMIC DNA]</scope>
    <source>
        <strain evidence="10">E18</strain>
    </source>
</reference>
<evidence type="ECO:0000256" key="1">
    <source>
        <dbReference type="ARBA" id="ARBA00022475"/>
    </source>
</evidence>
<organism evidence="9 10">
    <name type="scientific">Leptospira ellinghausenii</name>
    <dbReference type="NCBI Taxonomy" id="1917822"/>
    <lineage>
        <taxon>Bacteria</taxon>
        <taxon>Pseudomonadati</taxon>
        <taxon>Spirochaetota</taxon>
        <taxon>Spirochaetia</taxon>
        <taxon>Leptospirales</taxon>
        <taxon>Leptospiraceae</taxon>
        <taxon>Leptospira</taxon>
    </lineage>
</organism>
<keyword evidence="1" id="KW-1003">Cell membrane</keyword>
<keyword evidence="3 7" id="KW-1133">Transmembrane helix</keyword>
<dbReference type="InterPro" id="IPR011990">
    <property type="entry name" value="TPR-like_helical_dom_sf"/>
</dbReference>
<dbReference type="PROSITE" id="PS50234">
    <property type="entry name" value="VWFA"/>
    <property type="match status" value="1"/>
</dbReference>
<dbReference type="EMBL" id="BFAZ01000010">
    <property type="protein sequence ID" value="GBF44248.1"/>
    <property type="molecule type" value="Genomic_DNA"/>
</dbReference>
<dbReference type="PANTHER" id="PTHR22550:SF5">
    <property type="entry name" value="LEUCINE ZIPPER PROTEIN 4"/>
    <property type="match status" value="1"/>
</dbReference>
<evidence type="ECO:0000259" key="8">
    <source>
        <dbReference type="PROSITE" id="PS50234"/>
    </source>
</evidence>
<feature type="compositionally biased region" description="Polar residues" evidence="6">
    <location>
        <begin position="481"/>
        <end position="495"/>
    </location>
</feature>
<dbReference type="SMART" id="SM00028">
    <property type="entry name" value="TPR"/>
    <property type="match status" value="2"/>
</dbReference>
<evidence type="ECO:0000256" key="7">
    <source>
        <dbReference type="SAM" id="Phobius"/>
    </source>
</evidence>
<sequence>MEMKTIILFGSFTILLGILVASIKIFINFKATQLTKKHIELISRLTTSNQFLLFLRYISLLFALILCLLSLYKIKSIDVESTKEFESTDILFVVDVSLSMNAIDVKPNRLKRFQDLILRTLPELKGNRIGIIVFAGQSFSFCPMTTDLSAVSDYIQSLGVEMVGTKGTNLAIALKRVGKVLNKNQGIRSSVTVIVTDGEDHEKQSLPDLENEVMVWGVGTEEGGPIEFRDPSTGKGGFVTYDSNLVDSPYGNNVIVSKLNKEFLETIAERYNGEYSNISFYADGSFQLIDKVKEMKKNKIQRLEKFKNEDGAHPYLLLSLLFFLLERLLSIGIQKKSPLKMITFLFCVFFIQNRVEAWELDPGGNAVERGVKSYLDQNFNESQKEFSKAKDYFQDDPRLIYNEAASAYQLGKYKEAKELSEKILSHPKANSNLKSKANLTLGNIFSKLGQKENALNSYVESLKQNPKQIAAKKNIEHLTKKSQSSQNPSENQKQGNSENSNPSESKSQNDKTNPSKQKQSDIERMFEPFSNDSILKNMRGGPIDNEKFW</sequence>
<dbReference type="OrthoDB" id="9807628at2"/>
<dbReference type="SMART" id="SM00327">
    <property type="entry name" value="VWA"/>
    <property type="match status" value="1"/>
</dbReference>
<evidence type="ECO:0000256" key="3">
    <source>
        <dbReference type="ARBA" id="ARBA00022989"/>
    </source>
</evidence>
<feature type="region of interest" description="Disordered" evidence="6">
    <location>
        <begin position="477"/>
        <end position="549"/>
    </location>
</feature>
<keyword evidence="4 7" id="KW-0472">Membrane</keyword>
<proteinExistence type="predicted"/>
<name>A0A2P2DI13_9LEPT</name>
<evidence type="ECO:0000256" key="2">
    <source>
        <dbReference type="ARBA" id="ARBA00022692"/>
    </source>
</evidence>
<feature type="repeat" description="TPR" evidence="5">
    <location>
        <begin position="435"/>
        <end position="468"/>
    </location>
</feature>
<evidence type="ECO:0000256" key="4">
    <source>
        <dbReference type="ARBA" id="ARBA00023136"/>
    </source>
</evidence>
<accession>A0A2P2DI13</accession>
<evidence type="ECO:0000256" key="5">
    <source>
        <dbReference type="PROSITE-ProRule" id="PRU00339"/>
    </source>
</evidence>
<keyword evidence="10" id="KW-1185">Reference proteome</keyword>
<dbReference type="AlphaFoldDB" id="A0A2P2DI13"/>
<dbReference type="Pfam" id="PF13519">
    <property type="entry name" value="VWA_2"/>
    <property type="match status" value="1"/>
</dbReference>
<feature type="domain" description="VWFA" evidence="8">
    <location>
        <begin position="89"/>
        <end position="219"/>
    </location>
</feature>
<keyword evidence="5" id="KW-0802">TPR repeat</keyword>
<dbReference type="NCBIfam" id="NF047507">
    <property type="entry name" value="TPR_BatC_Lepto"/>
    <property type="match status" value="1"/>
</dbReference>
<feature type="transmembrane region" description="Helical" evidence="7">
    <location>
        <begin position="51"/>
        <end position="72"/>
    </location>
</feature>
<gene>
    <name evidence="9" type="primary">batBC</name>
    <name evidence="9" type="ORF">LPTSP2_35510</name>
</gene>
<dbReference type="SUPFAM" id="SSF48452">
    <property type="entry name" value="TPR-like"/>
    <property type="match status" value="1"/>
</dbReference>
<dbReference type="NCBIfam" id="NF047506">
    <property type="entry name" value="VWA_BatB_Lepto"/>
    <property type="match status" value="1"/>
</dbReference>
<dbReference type="Proteomes" id="UP000245206">
    <property type="component" value="Unassembled WGS sequence"/>
</dbReference>
<dbReference type="InterPro" id="IPR019734">
    <property type="entry name" value="TPR_rpt"/>
</dbReference>
<dbReference type="SUPFAM" id="SSF53300">
    <property type="entry name" value="vWA-like"/>
    <property type="match status" value="1"/>
</dbReference>
<dbReference type="Gene3D" id="3.40.50.410">
    <property type="entry name" value="von Willebrand factor, type A domain"/>
    <property type="match status" value="1"/>
</dbReference>
<feature type="transmembrane region" description="Helical" evidence="7">
    <location>
        <begin position="6"/>
        <end position="27"/>
    </location>
</feature>
<dbReference type="InterPro" id="IPR036465">
    <property type="entry name" value="vWFA_dom_sf"/>
</dbReference>
<dbReference type="InterPro" id="IPR002035">
    <property type="entry name" value="VWF_A"/>
</dbReference>
<feature type="compositionally biased region" description="Low complexity" evidence="6">
    <location>
        <begin position="496"/>
        <end position="506"/>
    </location>
</feature>
<dbReference type="InterPro" id="IPR050768">
    <property type="entry name" value="UPF0353/GerABKA_families"/>
</dbReference>
<keyword evidence="2 7" id="KW-0812">Transmembrane</keyword>
<evidence type="ECO:0000313" key="9">
    <source>
        <dbReference type="EMBL" id="GBF44248.1"/>
    </source>
</evidence>
<protein>
    <submittedName>
        <fullName evidence="9">BatBC</fullName>
    </submittedName>
</protein>
<comment type="caution">
    <text evidence="9">The sequence shown here is derived from an EMBL/GenBank/DDBJ whole genome shotgun (WGS) entry which is preliminary data.</text>
</comment>
<evidence type="ECO:0000256" key="6">
    <source>
        <dbReference type="SAM" id="MobiDB-lite"/>
    </source>
</evidence>
<dbReference type="Gene3D" id="1.25.40.10">
    <property type="entry name" value="Tetratricopeptide repeat domain"/>
    <property type="match status" value="1"/>
</dbReference>
<dbReference type="PANTHER" id="PTHR22550">
    <property type="entry name" value="SPORE GERMINATION PROTEIN"/>
    <property type="match status" value="1"/>
</dbReference>
<evidence type="ECO:0000313" key="10">
    <source>
        <dbReference type="Proteomes" id="UP000245206"/>
    </source>
</evidence>
<dbReference type="PROSITE" id="PS50005">
    <property type="entry name" value="TPR"/>
    <property type="match status" value="1"/>
</dbReference>